<comment type="pathway">
    <text evidence="16">Cofactor biosynthesis; adenosylcobalamin biosynthesis; sirohydrochlorin from precorrin-2: step 1/1.</text>
</comment>
<evidence type="ECO:0000256" key="11">
    <source>
        <dbReference type="ARBA" id="ARBA00023244"/>
    </source>
</evidence>
<dbReference type="SUPFAM" id="SSF51735">
    <property type="entry name" value="NAD(P)-binding Rossmann-fold domains"/>
    <property type="match status" value="1"/>
</dbReference>
<dbReference type="InterPro" id="IPR000878">
    <property type="entry name" value="4pyrrol_Mease"/>
</dbReference>
<dbReference type="NCBIfam" id="TIGR01469">
    <property type="entry name" value="cobA_cysG_Cterm"/>
    <property type="match status" value="1"/>
</dbReference>
<dbReference type="UniPathway" id="UPA00148">
    <property type="reaction ID" value="UER00211"/>
</dbReference>
<dbReference type="NCBIfam" id="NF007922">
    <property type="entry name" value="PRK10637.1"/>
    <property type="match status" value="1"/>
</dbReference>
<dbReference type="PIRSF" id="PIRSF036426">
    <property type="entry name" value="Sirohaem_synth"/>
    <property type="match status" value="1"/>
</dbReference>
<dbReference type="SUPFAM" id="SSF75615">
    <property type="entry name" value="Siroheme synthase middle domains-like"/>
    <property type="match status" value="1"/>
</dbReference>
<reference evidence="22 23" key="1">
    <citation type="submission" date="2019-05" db="EMBL/GenBank/DDBJ databases">
        <title>Genome sequence of Klebsiella sp strain TOUT106.</title>
        <authorList>
            <person name="Rahi P."/>
            <person name="Chaudhari D."/>
        </authorList>
    </citation>
    <scope>NUCLEOTIDE SEQUENCE [LARGE SCALE GENOMIC DNA]</scope>
    <source>
        <strain evidence="22 23">TOUT106</strain>
    </source>
</reference>
<dbReference type="UniPathway" id="UPA00262">
    <property type="reaction ID" value="UER00211"/>
</dbReference>
<comment type="catalytic activity">
    <reaction evidence="16">
        <text>siroheme + 2 H(+) = sirohydrochlorin + Fe(2+)</text>
        <dbReference type="Rhea" id="RHEA:24360"/>
        <dbReference type="ChEBI" id="CHEBI:15378"/>
        <dbReference type="ChEBI" id="CHEBI:29033"/>
        <dbReference type="ChEBI" id="CHEBI:58351"/>
        <dbReference type="ChEBI" id="CHEBI:60052"/>
        <dbReference type="EC" id="4.99.1.4"/>
    </reaction>
</comment>
<dbReference type="Pfam" id="PF14824">
    <property type="entry name" value="Sirohm_synth_M"/>
    <property type="match status" value="1"/>
</dbReference>
<feature type="binding site" evidence="16">
    <location>
        <position position="224"/>
    </location>
    <ligand>
        <name>S-adenosyl-L-methionine</name>
        <dbReference type="ChEBI" id="CHEBI:59789"/>
    </ligand>
</feature>
<evidence type="ECO:0000313" key="22">
    <source>
        <dbReference type="EMBL" id="TLV22009.1"/>
    </source>
</evidence>
<feature type="region of interest" description="Precorrin-2 dehydrogenase / sirohydrochlorin ferrochelatase" evidence="16">
    <location>
        <begin position="1"/>
        <end position="203"/>
    </location>
</feature>
<dbReference type="Proteomes" id="UP000307430">
    <property type="component" value="Unassembled WGS sequence"/>
</dbReference>
<gene>
    <name evidence="22" type="primary">cobA</name>
    <name evidence="16" type="synonym">cysG</name>
    <name evidence="22" type="ORF">FE839_05675</name>
</gene>
<proteinExistence type="inferred from homology"/>
<evidence type="ECO:0000256" key="10">
    <source>
        <dbReference type="ARBA" id="ARBA00023239"/>
    </source>
</evidence>
<dbReference type="Pfam" id="PF13241">
    <property type="entry name" value="NAD_binding_7"/>
    <property type="match status" value="1"/>
</dbReference>
<dbReference type="Gene3D" id="3.30.950.10">
    <property type="entry name" value="Methyltransferase, Cobalt-precorrin-4 Transmethylase, Domain 2"/>
    <property type="match status" value="1"/>
</dbReference>
<comment type="pathway">
    <text evidence="1 16">Porphyrin-containing compound metabolism; siroheme biosynthesis; sirohydrochlorin from precorrin-2: step 1/1.</text>
</comment>
<dbReference type="SUPFAM" id="SSF53790">
    <property type="entry name" value="Tetrapyrrole methylase"/>
    <property type="match status" value="1"/>
</dbReference>
<dbReference type="GO" id="GO:0051287">
    <property type="term" value="F:NAD binding"/>
    <property type="evidence" value="ECO:0007669"/>
    <property type="project" value="InterPro"/>
</dbReference>
<dbReference type="Gene3D" id="3.40.1010.10">
    <property type="entry name" value="Cobalt-precorrin-4 Transmethylase, Domain 1"/>
    <property type="match status" value="1"/>
</dbReference>
<feature type="binding site" evidence="16">
    <location>
        <position position="382"/>
    </location>
    <ligand>
        <name>S-adenosyl-L-methionine</name>
        <dbReference type="ChEBI" id="CHEBI:59789"/>
    </ligand>
</feature>
<comment type="similarity">
    <text evidence="16">In the C-terminal section; belongs to the precorrin methyltransferase family.</text>
</comment>
<feature type="binding site" evidence="16">
    <location>
        <position position="305"/>
    </location>
    <ligand>
        <name>S-adenosyl-L-methionine</name>
        <dbReference type="ChEBI" id="CHEBI:59789"/>
    </ligand>
</feature>
<evidence type="ECO:0000256" key="6">
    <source>
        <dbReference type="ARBA" id="ARBA00022679"/>
    </source>
</evidence>
<evidence type="ECO:0000256" key="7">
    <source>
        <dbReference type="ARBA" id="ARBA00022691"/>
    </source>
</evidence>
<keyword evidence="9 16" id="KW-0520">NAD</keyword>
<dbReference type="InterPro" id="IPR014776">
    <property type="entry name" value="4pyrrole_Mease_sub2"/>
</dbReference>
<evidence type="ECO:0000259" key="20">
    <source>
        <dbReference type="Pfam" id="PF10414"/>
    </source>
</evidence>
<dbReference type="PANTHER" id="PTHR45790">
    <property type="entry name" value="SIROHEME SYNTHASE-RELATED"/>
    <property type="match status" value="1"/>
</dbReference>
<dbReference type="FunFam" id="3.40.1010.10:FF:000001">
    <property type="entry name" value="Siroheme synthase"/>
    <property type="match status" value="1"/>
</dbReference>
<comment type="caution">
    <text evidence="22">The sequence shown here is derived from an EMBL/GenBank/DDBJ whole genome shotgun (WGS) entry which is preliminary data.</text>
</comment>
<dbReference type="GO" id="GO:0032259">
    <property type="term" value="P:methylation"/>
    <property type="evidence" value="ECO:0007669"/>
    <property type="project" value="UniProtKB-KW"/>
</dbReference>
<dbReference type="GO" id="GO:0043115">
    <property type="term" value="F:precorrin-2 dehydrogenase activity"/>
    <property type="evidence" value="ECO:0007669"/>
    <property type="project" value="UniProtKB-UniRule"/>
</dbReference>
<name>A0A5R9LMQ2_9ENTR</name>
<dbReference type="Gene3D" id="1.10.8.210">
    <property type="entry name" value="Sirohaem synthase, dimerisation domain"/>
    <property type="match status" value="1"/>
</dbReference>
<evidence type="ECO:0000256" key="3">
    <source>
        <dbReference type="ARBA" id="ARBA00022553"/>
    </source>
</evidence>
<dbReference type="InterPro" id="IPR035996">
    <property type="entry name" value="4pyrrol_Methylase_sf"/>
</dbReference>
<dbReference type="Pfam" id="PF00590">
    <property type="entry name" value="TP_methylase"/>
    <property type="match status" value="1"/>
</dbReference>
<keyword evidence="12 16" id="KW-0511">Multifunctional enzyme</keyword>
<sequence length="471" mass="51051">MDYLPLFAELKERSVLVIGGGEVAARKITFLLRAQAKVRIIAEALIPELAKKVERQEIQWQASAFEEQQLDDVFLVIAATEDDDLNQRVAAAANARYRLVNVVDNQALCSFIFPSIVDRSPLLVAISSSGKAPVLSRILREKIEALLPGNLGRLVETASNWRHHIKIHLKTTAERRRFWERVFTGRFASLMLAGNEAEAKKVLEDELRQPGKRTGEIILVGAGPGDAGLLTLRGLQAIQQADVVFYDHLVTPEVRELVRRDAETICVGKSASGVSVPQQEINRMLVAAAKEGKTVIRLKGGDPFIFGRGGEELQAAAAAGVPFQVVPGVTAAAGATAYAGIPLTHRDYAQSTTFITGHDSAENASLDWARLAQSGQTLAIYMGSLKAAQISAHLIAHGRDRNTPVAVISRGTRADQQTKIGILQQLEQLAEDAPIPALLVVGEVVQLHQQLAWFQHATTAEGFNSSVVNLA</sequence>
<feature type="binding site" evidence="16">
    <location>
        <begin position="22"/>
        <end position="23"/>
    </location>
    <ligand>
        <name>NAD(+)</name>
        <dbReference type="ChEBI" id="CHEBI:57540"/>
    </ligand>
</feature>
<keyword evidence="6 16" id="KW-0808">Transferase</keyword>
<evidence type="ECO:0000256" key="2">
    <source>
        <dbReference type="ARBA" id="ARBA00005879"/>
    </source>
</evidence>
<dbReference type="GO" id="GO:0019354">
    <property type="term" value="P:siroheme biosynthetic process"/>
    <property type="evidence" value="ECO:0007669"/>
    <property type="project" value="UniProtKB-UniRule"/>
</dbReference>
<evidence type="ECO:0000256" key="12">
    <source>
        <dbReference type="ARBA" id="ARBA00023268"/>
    </source>
</evidence>
<keyword evidence="8 16" id="KW-0560">Oxidoreductase</keyword>
<evidence type="ECO:0000256" key="15">
    <source>
        <dbReference type="ARBA" id="ARBA00060548"/>
    </source>
</evidence>
<evidence type="ECO:0000256" key="17">
    <source>
        <dbReference type="PIRSR" id="PIRSR036426-1"/>
    </source>
</evidence>
<dbReference type="FunFam" id="3.30.950.10:FF:000001">
    <property type="entry name" value="Siroheme synthase"/>
    <property type="match status" value="1"/>
</dbReference>
<dbReference type="EC" id="2.1.1.107" evidence="16"/>
<evidence type="ECO:0000256" key="14">
    <source>
        <dbReference type="ARBA" id="ARBA00047561"/>
    </source>
</evidence>
<dbReference type="Gene3D" id="3.40.50.720">
    <property type="entry name" value="NAD(P)-binding Rossmann-like Domain"/>
    <property type="match status" value="1"/>
</dbReference>
<feature type="domain" description="Sirohaem synthase dimerisation" evidence="20">
    <location>
        <begin position="150"/>
        <end position="207"/>
    </location>
</feature>
<comment type="catalytic activity">
    <reaction evidence="14 16">
        <text>precorrin-2 + NAD(+) = sirohydrochlorin + NADH + 2 H(+)</text>
        <dbReference type="Rhea" id="RHEA:15613"/>
        <dbReference type="ChEBI" id="CHEBI:15378"/>
        <dbReference type="ChEBI" id="CHEBI:57540"/>
        <dbReference type="ChEBI" id="CHEBI:57945"/>
        <dbReference type="ChEBI" id="CHEBI:58351"/>
        <dbReference type="ChEBI" id="CHEBI:58827"/>
        <dbReference type="EC" id="1.3.1.76"/>
    </reaction>
</comment>
<dbReference type="InterPro" id="IPR006366">
    <property type="entry name" value="CobA/CysG_C"/>
</dbReference>
<feature type="binding site" evidence="16">
    <location>
        <begin position="300"/>
        <end position="302"/>
    </location>
    <ligand>
        <name>S-adenosyl-L-methionine</name>
        <dbReference type="ChEBI" id="CHEBI:59789"/>
    </ligand>
</feature>
<evidence type="ECO:0000256" key="8">
    <source>
        <dbReference type="ARBA" id="ARBA00023002"/>
    </source>
</evidence>
<dbReference type="Pfam" id="PF10414">
    <property type="entry name" value="CysG_dimeriser"/>
    <property type="match status" value="1"/>
</dbReference>
<dbReference type="InterPro" id="IPR050161">
    <property type="entry name" value="Siro_Cobalamin_biosynth"/>
</dbReference>
<dbReference type="EC" id="4.99.1.4" evidence="16"/>
<dbReference type="PANTHER" id="PTHR45790:SF1">
    <property type="entry name" value="SIROHEME SYNTHASE"/>
    <property type="match status" value="1"/>
</dbReference>
<dbReference type="InterPro" id="IPR003043">
    <property type="entry name" value="Uropor_MeTrfase_CS"/>
</dbReference>
<evidence type="ECO:0000256" key="1">
    <source>
        <dbReference type="ARBA" id="ARBA00005010"/>
    </source>
</evidence>
<comment type="catalytic activity">
    <reaction evidence="16">
        <text>uroporphyrinogen III + 2 S-adenosyl-L-methionine = precorrin-2 + 2 S-adenosyl-L-homocysteine + H(+)</text>
        <dbReference type="Rhea" id="RHEA:32459"/>
        <dbReference type="ChEBI" id="CHEBI:15378"/>
        <dbReference type="ChEBI" id="CHEBI:57308"/>
        <dbReference type="ChEBI" id="CHEBI:57856"/>
        <dbReference type="ChEBI" id="CHEBI:58827"/>
        <dbReference type="ChEBI" id="CHEBI:59789"/>
        <dbReference type="EC" id="2.1.1.107"/>
    </reaction>
</comment>
<evidence type="ECO:0000313" key="23">
    <source>
        <dbReference type="Proteomes" id="UP000307430"/>
    </source>
</evidence>
<dbReference type="InterPro" id="IPR006367">
    <property type="entry name" value="Sirohaem_synthase_N"/>
</dbReference>
<feature type="domain" description="Siroheme synthase central" evidence="21">
    <location>
        <begin position="120"/>
        <end position="145"/>
    </location>
</feature>
<keyword evidence="4 16" id="KW-0169">Cobalamin biosynthesis</keyword>
<keyword evidence="23" id="KW-1185">Reference proteome</keyword>
<dbReference type="InterPro" id="IPR014777">
    <property type="entry name" value="4pyrrole_Mease_sub1"/>
</dbReference>
<dbReference type="EMBL" id="VCHQ01000006">
    <property type="protein sequence ID" value="TLV22009.1"/>
    <property type="molecule type" value="Genomic_DNA"/>
</dbReference>
<comment type="pathway">
    <text evidence="15 16">Cofactor biosynthesis; adenosylcobalamin biosynthesis; precorrin-2 from uroporphyrinogen III: step 1/1.</text>
</comment>
<feature type="modified residue" description="Phosphoserine" evidence="16">
    <location>
        <position position="128"/>
    </location>
</feature>
<evidence type="ECO:0000256" key="5">
    <source>
        <dbReference type="ARBA" id="ARBA00022603"/>
    </source>
</evidence>
<evidence type="ECO:0000256" key="4">
    <source>
        <dbReference type="ARBA" id="ARBA00022573"/>
    </source>
</evidence>
<dbReference type="Gene3D" id="3.30.160.110">
    <property type="entry name" value="Siroheme synthase, domain 2"/>
    <property type="match status" value="1"/>
</dbReference>
<dbReference type="GO" id="GO:0004851">
    <property type="term" value="F:uroporphyrin-III C-methyltransferase activity"/>
    <property type="evidence" value="ECO:0007669"/>
    <property type="project" value="UniProtKB-UniRule"/>
</dbReference>
<dbReference type="NCBIfam" id="NF004790">
    <property type="entry name" value="PRK06136.1"/>
    <property type="match status" value="1"/>
</dbReference>
<feature type="binding site" evidence="16">
    <location>
        <position position="411"/>
    </location>
    <ligand>
        <name>S-adenosyl-L-methionine</name>
        <dbReference type="ChEBI" id="CHEBI:59789"/>
    </ligand>
</feature>
<dbReference type="EC" id="1.3.1.76" evidence="16"/>
<feature type="region of interest" description="Uroporphyrinogen-III C-methyltransferase" evidence="16">
    <location>
        <begin position="215"/>
        <end position="471"/>
    </location>
</feature>
<dbReference type="HAMAP" id="MF_01646">
    <property type="entry name" value="Siroheme_synth"/>
    <property type="match status" value="1"/>
</dbReference>
<feature type="active site" description="Proton acceptor" evidence="16 17">
    <location>
        <position position="247"/>
    </location>
</feature>
<feature type="domain" description="Tetrapyrrole methylase" evidence="19">
    <location>
        <begin position="217"/>
        <end position="426"/>
    </location>
</feature>
<dbReference type="InterPro" id="IPR028281">
    <property type="entry name" value="Sirohaem_synthase_central"/>
</dbReference>
<accession>A0A5R9LMQ2</accession>
<dbReference type="GO" id="GO:0051266">
    <property type="term" value="F:sirohydrochlorin ferrochelatase activity"/>
    <property type="evidence" value="ECO:0007669"/>
    <property type="project" value="UniProtKB-EC"/>
</dbReference>
<dbReference type="FunFam" id="3.30.160.110:FF:000001">
    <property type="entry name" value="Siroheme synthase"/>
    <property type="match status" value="1"/>
</dbReference>
<comment type="similarity">
    <text evidence="16">In the N-terminal section; belongs to the precorrin-2 dehydrogenase / sirohydrochlorin ferrochelatase family.</text>
</comment>
<keyword evidence="5 16" id="KW-0489">Methyltransferase</keyword>
<evidence type="ECO:0000256" key="18">
    <source>
        <dbReference type="RuleBase" id="RU003960"/>
    </source>
</evidence>
<evidence type="ECO:0000256" key="9">
    <source>
        <dbReference type="ARBA" id="ARBA00023027"/>
    </source>
</evidence>
<dbReference type="AlphaFoldDB" id="A0A5R9LMQ2"/>
<organism evidence="22 23">
    <name type="scientific">Klebsiella indica</name>
    <dbReference type="NCBI Taxonomy" id="2582917"/>
    <lineage>
        <taxon>Bacteria</taxon>
        <taxon>Pseudomonadati</taxon>
        <taxon>Pseudomonadota</taxon>
        <taxon>Gammaproteobacteria</taxon>
        <taxon>Enterobacterales</taxon>
        <taxon>Enterobacteriaceae</taxon>
        <taxon>Klebsiella/Raoultella group</taxon>
        <taxon>Klebsiella</taxon>
    </lineage>
</organism>
<keyword evidence="3 16" id="KW-0597">Phosphoprotein</keyword>
<comment type="similarity">
    <text evidence="2 18">Belongs to the precorrin methyltransferase family.</text>
</comment>
<evidence type="ECO:0000256" key="16">
    <source>
        <dbReference type="HAMAP-Rule" id="MF_01646"/>
    </source>
</evidence>
<dbReference type="InterPro" id="IPR019478">
    <property type="entry name" value="Sirohaem_synthase_dimer_dom"/>
</dbReference>
<comment type="function">
    <text evidence="16">Multifunctional enzyme that catalyzes the SAM-dependent methylations of uroporphyrinogen III at position C-2 and C-7 to form precorrin-2 via precorrin-1. Then it catalyzes the NAD-dependent ring dehydrogenation of precorrin-2 to yield sirohydrochlorin. Finally, it catalyzes the ferrochelation of sirohydrochlorin to yield siroheme.</text>
</comment>
<dbReference type="PROSITE" id="PS00840">
    <property type="entry name" value="SUMT_2"/>
    <property type="match status" value="1"/>
</dbReference>
<dbReference type="InterPro" id="IPR012409">
    <property type="entry name" value="Sirohaem_synth"/>
</dbReference>
<dbReference type="NCBIfam" id="TIGR01470">
    <property type="entry name" value="cysG_Nterm"/>
    <property type="match status" value="1"/>
</dbReference>
<evidence type="ECO:0000256" key="13">
    <source>
        <dbReference type="ARBA" id="ARBA00025705"/>
    </source>
</evidence>
<feature type="active site" description="Proton donor" evidence="16 17">
    <location>
        <position position="269"/>
    </location>
</feature>
<evidence type="ECO:0000259" key="19">
    <source>
        <dbReference type="Pfam" id="PF00590"/>
    </source>
</evidence>
<evidence type="ECO:0000259" key="21">
    <source>
        <dbReference type="Pfam" id="PF14824"/>
    </source>
</evidence>
<dbReference type="InterPro" id="IPR037115">
    <property type="entry name" value="Sirohaem_synt_dimer_dom_sf"/>
</dbReference>
<keyword evidence="10 16" id="KW-0456">Lyase</keyword>
<protein>
    <recommendedName>
        <fullName evidence="16">Siroheme synthase</fullName>
    </recommendedName>
    <domain>
        <recommendedName>
            <fullName evidence="16">Uroporphyrinogen-III C-methyltransferase</fullName>
            <shortName evidence="16">Urogen III methylase</shortName>
            <ecNumber evidence="16">2.1.1.107</ecNumber>
        </recommendedName>
        <alternativeName>
            <fullName evidence="16">SUMT</fullName>
        </alternativeName>
        <alternativeName>
            <fullName evidence="16">Uroporphyrinogen III methylase</fullName>
            <shortName evidence="16">UROM</shortName>
        </alternativeName>
    </domain>
    <domain>
        <recommendedName>
            <fullName evidence="16">Precorrin-2 dehydrogenase</fullName>
            <ecNumber evidence="16">1.3.1.76</ecNumber>
        </recommendedName>
    </domain>
    <domain>
        <recommendedName>
            <fullName evidence="16">Sirohydrochlorin ferrochelatase</fullName>
            <ecNumber evidence="16">4.99.1.4</ecNumber>
        </recommendedName>
    </domain>
</protein>
<keyword evidence="11 16" id="KW-0627">Porphyrin biosynthesis</keyword>
<feature type="binding site" evidence="16">
    <location>
        <begin position="43"/>
        <end position="44"/>
    </location>
    <ligand>
        <name>NAD(+)</name>
        <dbReference type="ChEBI" id="CHEBI:57540"/>
    </ligand>
</feature>
<dbReference type="GO" id="GO:0009236">
    <property type="term" value="P:cobalamin biosynthetic process"/>
    <property type="evidence" value="ECO:0007669"/>
    <property type="project" value="UniProtKB-UniRule"/>
</dbReference>
<comment type="pathway">
    <text evidence="16">Porphyrin-containing compound metabolism; siroheme biosynthesis; siroheme from sirohydrochlorin: step 1/1.</text>
</comment>
<feature type="binding site" evidence="16">
    <location>
        <begin position="330"/>
        <end position="331"/>
    </location>
    <ligand>
        <name>S-adenosyl-L-methionine</name>
        <dbReference type="ChEBI" id="CHEBI:59789"/>
    </ligand>
</feature>
<comment type="pathway">
    <text evidence="13 16">Porphyrin-containing compound metabolism; siroheme biosynthesis; precorrin-2 from uroporphyrinogen III: step 1/1.</text>
</comment>
<dbReference type="PROSITE" id="PS00839">
    <property type="entry name" value="SUMT_1"/>
    <property type="match status" value="1"/>
</dbReference>
<keyword evidence="7 16" id="KW-0949">S-adenosyl-L-methionine</keyword>
<dbReference type="InterPro" id="IPR036291">
    <property type="entry name" value="NAD(P)-bd_dom_sf"/>
</dbReference>
<dbReference type="CDD" id="cd11642">
    <property type="entry name" value="SUMT"/>
    <property type="match status" value="1"/>
</dbReference>